<evidence type="ECO:0000313" key="1">
    <source>
        <dbReference type="EMBL" id="PWY98652.1"/>
    </source>
</evidence>
<organism evidence="1 2">
    <name type="scientific">Testicularia cyperi</name>
    <dbReference type="NCBI Taxonomy" id="1882483"/>
    <lineage>
        <taxon>Eukaryota</taxon>
        <taxon>Fungi</taxon>
        <taxon>Dikarya</taxon>
        <taxon>Basidiomycota</taxon>
        <taxon>Ustilaginomycotina</taxon>
        <taxon>Ustilaginomycetes</taxon>
        <taxon>Ustilaginales</taxon>
        <taxon>Anthracoideaceae</taxon>
        <taxon>Testicularia</taxon>
    </lineage>
</organism>
<dbReference type="InParanoid" id="A0A317XLG9"/>
<name>A0A317XLG9_9BASI</name>
<sequence>MGSADPKCPMQLNSDGLSSKRRQRTLTHLLAFTLLLASCLSPASMHATVARPGRPKLAEHRTIRHGTADPTVMPGKRPVRLDGCGHCPVLSRSEMASPFVFALSGFRGRPAKDFNCKHDRDGSLSRLFCWSSHLSGVRRESNQSSPSNACLPLNCIAWLLGSALANILCAVPCSLSKRPVSSTCADCSATVSGRVLG</sequence>
<dbReference type="AlphaFoldDB" id="A0A317XLG9"/>
<gene>
    <name evidence="1" type="ORF">BCV70DRAFT_25450</name>
</gene>
<reference evidence="1 2" key="1">
    <citation type="journal article" date="2018" name="Mol. Biol. Evol.">
        <title>Broad Genomic Sampling Reveals a Smut Pathogenic Ancestry of the Fungal Clade Ustilaginomycotina.</title>
        <authorList>
            <person name="Kijpornyongpan T."/>
            <person name="Mondo S.J."/>
            <person name="Barry K."/>
            <person name="Sandor L."/>
            <person name="Lee J."/>
            <person name="Lipzen A."/>
            <person name="Pangilinan J."/>
            <person name="LaButti K."/>
            <person name="Hainaut M."/>
            <person name="Henrissat B."/>
            <person name="Grigoriev I.V."/>
            <person name="Spatafora J.W."/>
            <person name="Aime M.C."/>
        </authorList>
    </citation>
    <scope>NUCLEOTIDE SEQUENCE [LARGE SCALE GENOMIC DNA]</scope>
    <source>
        <strain evidence="1 2">MCA 3645</strain>
    </source>
</reference>
<accession>A0A317XLG9</accession>
<keyword evidence="2" id="KW-1185">Reference proteome</keyword>
<proteinExistence type="predicted"/>
<protein>
    <submittedName>
        <fullName evidence="1">Uncharacterized protein</fullName>
    </submittedName>
</protein>
<evidence type="ECO:0000313" key="2">
    <source>
        <dbReference type="Proteomes" id="UP000246740"/>
    </source>
</evidence>
<dbReference type="Proteomes" id="UP000246740">
    <property type="component" value="Unassembled WGS sequence"/>
</dbReference>
<dbReference type="EMBL" id="KZ819197">
    <property type="protein sequence ID" value="PWY98652.1"/>
    <property type="molecule type" value="Genomic_DNA"/>
</dbReference>